<feature type="binding site" evidence="9">
    <location>
        <position position="88"/>
    </location>
    <ligand>
        <name>Mg(2+)</name>
        <dbReference type="ChEBI" id="CHEBI:18420"/>
        <label>2</label>
    </ligand>
</feature>
<evidence type="ECO:0000256" key="10">
    <source>
        <dbReference type="PIRSR" id="PIRSR600760-2"/>
    </source>
</evidence>
<feature type="binding site" evidence="10">
    <location>
        <position position="88"/>
    </location>
    <ligand>
        <name>Mg(2+)</name>
        <dbReference type="ChEBI" id="CHEBI:18420"/>
        <label>1</label>
        <note>catalytic</note>
    </ligand>
</feature>
<feature type="binding site" evidence="9">
    <location>
        <position position="212"/>
    </location>
    <ligand>
        <name>substrate</name>
    </ligand>
</feature>
<evidence type="ECO:0000256" key="8">
    <source>
        <dbReference type="ARBA" id="ARBA00023136"/>
    </source>
</evidence>
<feature type="binding site" evidence="9">
    <location>
        <position position="88"/>
    </location>
    <ligand>
        <name>Mg(2+)</name>
        <dbReference type="ChEBI" id="CHEBI:18420"/>
        <label>1</label>
    </ligand>
</feature>
<dbReference type="PANTHER" id="PTHR43028:SF5">
    <property type="entry name" value="3'(2'),5'-BISPHOSPHATE NUCLEOTIDASE 1"/>
    <property type="match status" value="1"/>
</dbReference>
<feature type="binding site" evidence="10">
    <location>
        <position position="67"/>
    </location>
    <ligand>
        <name>Mg(2+)</name>
        <dbReference type="ChEBI" id="CHEBI:18420"/>
        <label>1</label>
        <note>catalytic</note>
    </ligand>
</feature>
<comment type="subcellular location">
    <subcellularLocation>
        <location evidence="9">Cell inner membrane</location>
        <topology evidence="9">Peripheral membrane protein</topology>
        <orientation evidence="9">Cytoplasmic side</orientation>
    </subcellularLocation>
</comment>
<dbReference type="GO" id="GO:0050427">
    <property type="term" value="P:3'-phosphoadenosine 5'-phosphosulfate metabolic process"/>
    <property type="evidence" value="ECO:0007669"/>
    <property type="project" value="TreeGrafter"/>
</dbReference>
<protein>
    <recommendedName>
        <fullName evidence="9">3'(2'),5'-bisphosphate nucleotidase CysQ</fullName>
        <ecNumber evidence="9">3.1.3.7</ecNumber>
    </recommendedName>
    <alternativeName>
        <fullName evidence="9">3'(2'),5-bisphosphonucleoside 3'(2')-phosphohydrolase</fullName>
    </alternativeName>
    <alternativeName>
        <fullName evidence="9">3'-phosphoadenosine 5'-phosphate phosphatase</fullName>
        <shortName evidence="9">PAP phosphatase</shortName>
    </alternativeName>
</protein>
<evidence type="ECO:0000256" key="7">
    <source>
        <dbReference type="ARBA" id="ARBA00022842"/>
    </source>
</evidence>
<dbReference type="GO" id="GO:0000103">
    <property type="term" value="P:sulfate assimilation"/>
    <property type="evidence" value="ECO:0007669"/>
    <property type="project" value="TreeGrafter"/>
</dbReference>
<comment type="caution">
    <text evidence="11">The sequence shown here is derived from an EMBL/GenBank/DDBJ whole genome shotgun (WGS) entry which is preliminary data.</text>
</comment>
<comment type="similarity">
    <text evidence="2 9">Belongs to the inositol monophosphatase superfamily. CysQ family.</text>
</comment>
<dbReference type="HAMAP" id="MF_02095">
    <property type="entry name" value="CysQ"/>
    <property type="match status" value="1"/>
</dbReference>
<dbReference type="Gene3D" id="3.30.540.10">
    <property type="entry name" value="Fructose-1,6-Bisphosphatase, subunit A, domain 1"/>
    <property type="match status" value="1"/>
</dbReference>
<dbReference type="EC" id="3.1.3.7" evidence="9"/>
<dbReference type="Proteomes" id="UP000294599">
    <property type="component" value="Unassembled WGS sequence"/>
</dbReference>
<dbReference type="InterPro" id="IPR020583">
    <property type="entry name" value="Inositol_monoP_metal-BS"/>
</dbReference>
<dbReference type="GO" id="GO:0046854">
    <property type="term" value="P:phosphatidylinositol phosphate biosynthetic process"/>
    <property type="evidence" value="ECO:0007669"/>
    <property type="project" value="InterPro"/>
</dbReference>
<evidence type="ECO:0000313" key="11">
    <source>
        <dbReference type="EMBL" id="TCS94501.1"/>
    </source>
</evidence>
<dbReference type="PRINTS" id="PR00377">
    <property type="entry name" value="IMPHPHTASES"/>
</dbReference>
<dbReference type="RefSeq" id="WP_123521506.1">
    <property type="nucleotide sequence ID" value="NZ_JBHLWF010000081.1"/>
</dbReference>
<dbReference type="GO" id="GO:0008441">
    <property type="term" value="F:3'(2'),5'-bisphosphate nucleotidase activity"/>
    <property type="evidence" value="ECO:0007669"/>
    <property type="project" value="UniProtKB-UniRule"/>
</dbReference>
<keyword evidence="6 9" id="KW-0378">Hydrolase</keyword>
<accession>A0A4R3L425</accession>
<evidence type="ECO:0000256" key="4">
    <source>
        <dbReference type="ARBA" id="ARBA00022519"/>
    </source>
</evidence>
<feature type="binding site" evidence="9">
    <location>
        <position position="212"/>
    </location>
    <ligand>
        <name>Mg(2+)</name>
        <dbReference type="ChEBI" id="CHEBI:18420"/>
        <label>2</label>
    </ligand>
</feature>
<dbReference type="GO" id="GO:0005886">
    <property type="term" value="C:plasma membrane"/>
    <property type="evidence" value="ECO:0007669"/>
    <property type="project" value="UniProtKB-SubCell"/>
</dbReference>
<organism evidence="11 12">
    <name type="scientific">Pseudofulvimonas gallinarii</name>
    <dbReference type="NCBI Taxonomy" id="634155"/>
    <lineage>
        <taxon>Bacteria</taxon>
        <taxon>Pseudomonadati</taxon>
        <taxon>Pseudomonadota</taxon>
        <taxon>Gammaproteobacteria</taxon>
        <taxon>Lysobacterales</taxon>
        <taxon>Rhodanobacteraceae</taxon>
        <taxon>Pseudofulvimonas</taxon>
    </lineage>
</organism>
<comment type="function">
    <text evidence="9">Converts adenosine-3',5'-bisphosphate (PAP) to AMP.</text>
</comment>
<feature type="binding site" evidence="9">
    <location>
        <begin position="90"/>
        <end position="93"/>
    </location>
    <ligand>
        <name>substrate</name>
    </ligand>
</feature>
<comment type="cofactor">
    <cofactor evidence="9 10">
        <name>Mg(2+)</name>
        <dbReference type="ChEBI" id="CHEBI:18420"/>
    </cofactor>
</comment>
<keyword evidence="4 9" id="KW-0997">Cell inner membrane</keyword>
<proteinExistence type="inferred from homology"/>
<keyword evidence="3 9" id="KW-1003">Cell membrane</keyword>
<keyword evidence="12" id="KW-1185">Reference proteome</keyword>
<dbReference type="PROSITE" id="PS00629">
    <property type="entry name" value="IMP_1"/>
    <property type="match status" value="1"/>
</dbReference>
<comment type="catalytic activity">
    <reaction evidence="1 9">
        <text>adenosine 3',5'-bisphosphate + H2O = AMP + phosphate</text>
        <dbReference type="Rhea" id="RHEA:10040"/>
        <dbReference type="ChEBI" id="CHEBI:15377"/>
        <dbReference type="ChEBI" id="CHEBI:43474"/>
        <dbReference type="ChEBI" id="CHEBI:58343"/>
        <dbReference type="ChEBI" id="CHEBI:456215"/>
        <dbReference type="EC" id="3.1.3.7"/>
    </reaction>
</comment>
<dbReference type="GO" id="GO:0000287">
    <property type="term" value="F:magnesium ion binding"/>
    <property type="evidence" value="ECO:0007669"/>
    <property type="project" value="UniProtKB-UniRule"/>
</dbReference>
<evidence type="ECO:0000256" key="3">
    <source>
        <dbReference type="ARBA" id="ARBA00022475"/>
    </source>
</evidence>
<evidence type="ECO:0000313" key="12">
    <source>
        <dbReference type="Proteomes" id="UP000294599"/>
    </source>
</evidence>
<dbReference type="InterPro" id="IPR006240">
    <property type="entry name" value="CysQ"/>
</dbReference>
<evidence type="ECO:0000256" key="1">
    <source>
        <dbReference type="ARBA" id="ARBA00001625"/>
    </source>
</evidence>
<dbReference type="Pfam" id="PF00459">
    <property type="entry name" value="Inositol_P"/>
    <property type="match status" value="1"/>
</dbReference>
<feature type="binding site" evidence="9">
    <location>
        <position position="91"/>
    </location>
    <ligand>
        <name>Mg(2+)</name>
        <dbReference type="ChEBI" id="CHEBI:18420"/>
        <label>2</label>
    </ligand>
</feature>
<feature type="binding site" evidence="9">
    <location>
        <position position="90"/>
    </location>
    <ligand>
        <name>Mg(2+)</name>
        <dbReference type="ChEBI" id="CHEBI:18420"/>
        <label>1</label>
    </ligand>
</feature>
<gene>
    <name evidence="9" type="primary">cysQ</name>
    <name evidence="11" type="ORF">EDC25_12120</name>
</gene>
<dbReference type="PROSITE" id="PS00630">
    <property type="entry name" value="IMP_2"/>
    <property type="match status" value="1"/>
</dbReference>
<dbReference type="CDD" id="cd01638">
    <property type="entry name" value="CysQ"/>
    <property type="match status" value="1"/>
</dbReference>
<feature type="binding site" evidence="10">
    <location>
        <position position="91"/>
    </location>
    <ligand>
        <name>Mg(2+)</name>
        <dbReference type="ChEBI" id="CHEBI:18420"/>
        <label>1</label>
        <note>catalytic</note>
    </ligand>
</feature>
<evidence type="ECO:0000256" key="2">
    <source>
        <dbReference type="ARBA" id="ARBA00005289"/>
    </source>
</evidence>
<dbReference type="Gene3D" id="3.40.190.80">
    <property type="match status" value="1"/>
</dbReference>
<feature type="binding site" evidence="9">
    <location>
        <position position="67"/>
    </location>
    <ligand>
        <name>Mg(2+)</name>
        <dbReference type="ChEBI" id="CHEBI:18420"/>
        <label>1</label>
    </ligand>
</feature>
<dbReference type="SUPFAM" id="SSF56655">
    <property type="entry name" value="Carbohydrate phosphatase"/>
    <property type="match status" value="1"/>
</dbReference>
<reference evidence="11 12" key="1">
    <citation type="submission" date="2019-03" db="EMBL/GenBank/DDBJ databases">
        <title>Genomic Encyclopedia of Type Strains, Phase IV (KMG-IV): sequencing the most valuable type-strain genomes for metagenomic binning, comparative biology and taxonomic classification.</title>
        <authorList>
            <person name="Goeker M."/>
        </authorList>
    </citation>
    <scope>NUCLEOTIDE SEQUENCE [LARGE SCALE GENOMIC DNA]</scope>
    <source>
        <strain evidence="11 12">DSM 21944</strain>
    </source>
</reference>
<feature type="binding site" evidence="10">
    <location>
        <position position="90"/>
    </location>
    <ligand>
        <name>Mg(2+)</name>
        <dbReference type="ChEBI" id="CHEBI:18420"/>
        <label>2</label>
    </ligand>
</feature>
<dbReference type="InterPro" id="IPR000760">
    <property type="entry name" value="Inositol_monophosphatase-like"/>
</dbReference>
<dbReference type="InterPro" id="IPR020550">
    <property type="entry name" value="Inositol_monophosphatase_CS"/>
</dbReference>
<evidence type="ECO:0000256" key="6">
    <source>
        <dbReference type="ARBA" id="ARBA00022801"/>
    </source>
</evidence>
<dbReference type="AlphaFoldDB" id="A0A4R3L425"/>
<feature type="binding site" evidence="10">
    <location>
        <position position="212"/>
    </location>
    <ligand>
        <name>Mg(2+)</name>
        <dbReference type="ChEBI" id="CHEBI:18420"/>
        <label>1</label>
        <note>catalytic</note>
    </ligand>
</feature>
<keyword evidence="7 9" id="KW-0460">Magnesium</keyword>
<evidence type="ECO:0000256" key="5">
    <source>
        <dbReference type="ARBA" id="ARBA00022723"/>
    </source>
</evidence>
<dbReference type="InterPro" id="IPR050725">
    <property type="entry name" value="CysQ/Inositol_MonoPase"/>
</dbReference>
<feature type="binding site" evidence="9">
    <location>
        <position position="67"/>
    </location>
    <ligand>
        <name>substrate</name>
    </ligand>
</feature>
<keyword evidence="5 9" id="KW-0479">Metal-binding</keyword>
<sequence>MSVPDFAAEACRLARAAGQAILAVYRRDFDVAIKDDHSPLTEADLASHRLLVDGLSAIAPGLPVVSEESAVQVPAVERLRWPRYWLVDPLDGTREFIKRNDEFTVNIALVENRRPVFGIVHAPALDELAWAARGVGAWHEQGGIRSALAGRPLPEVPVVCVSRSHASARTQTVLDALGTHEALAAGSALKFIRLAQGRADLYPRLGPTSEWDTAAGQCIVEEAGGSLVDFAGVAFHYNRGESLLNPGFLAAADGRVDWARRLQPVLPREAQA</sequence>
<evidence type="ECO:0000256" key="9">
    <source>
        <dbReference type="HAMAP-Rule" id="MF_02095"/>
    </source>
</evidence>
<dbReference type="PANTHER" id="PTHR43028">
    <property type="entry name" value="3'(2'),5'-BISPHOSPHATE NUCLEOTIDASE 1"/>
    <property type="match status" value="1"/>
</dbReference>
<keyword evidence="8 9" id="KW-0472">Membrane</keyword>
<dbReference type="OrthoDB" id="9785695at2"/>
<dbReference type="NCBIfam" id="TIGR01331">
    <property type="entry name" value="bisphos_cysQ"/>
    <property type="match status" value="1"/>
</dbReference>
<name>A0A4R3L425_9GAMM</name>
<dbReference type="EMBL" id="SMAF01000021">
    <property type="protein sequence ID" value="TCS94501.1"/>
    <property type="molecule type" value="Genomic_DNA"/>
</dbReference>